<feature type="compositionally biased region" description="Acidic residues" evidence="1">
    <location>
        <begin position="18"/>
        <end position="53"/>
    </location>
</feature>
<name>E9H5X2_DAPPU</name>
<dbReference type="EMBL" id="GL732595">
    <property type="protein sequence ID" value="EFX72862.1"/>
    <property type="molecule type" value="Genomic_DNA"/>
</dbReference>
<gene>
    <name evidence="2" type="ORF">DAPPUDRAFT_253906</name>
</gene>
<reference evidence="2 3" key="1">
    <citation type="journal article" date="2011" name="Science">
        <title>The ecoresponsive genome of Daphnia pulex.</title>
        <authorList>
            <person name="Colbourne J.K."/>
            <person name="Pfrender M.E."/>
            <person name="Gilbert D."/>
            <person name="Thomas W.K."/>
            <person name="Tucker A."/>
            <person name="Oakley T.H."/>
            <person name="Tokishita S."/>
            <person name="Aerts A."/>
            <person name="Arnold G.J."/>
            <person name="Basu M.K."/>
            <person name="Bauer D.J."/>
            <person name="Caceres C.E."/>
            <person name="Carmel L."/>
            <person name="Casola C."/>
            <person name="Choi J.H."/>
            <person name="Detter J.C."/>
            <person name="Dong Q."/>
            <person name="Dusheyko S."/>
            <person name="Eads B.D."/>
            <person name="Frohlich T."/>
            <person name="Geiler-Samerotte K.A."/>
            <person name="Gerlach D."/>
            <person name="Hatcher P."/>
            <person name="Jogdeo S."/>
            <person name="Krijgsveld J."/>
            <person name="Kriventseva E.V."/>
            <person name="Kultz D."/>
            <person name="Laforsch C."/>
            <person name="Lindquist E."/>
            <person name="Lopez J."/>
            <person name="Manak J.R."/>
            <person name="Muller J."/>
            <person name="Pangilinan J."/>
            <person name="Patwardhan R.P."/>
            <person name="Pitluck S."/>
            <person name="Pritham E.J."/>
            <person name="Rechtsteiner A."/>
            <person name="Rho M."/>
            <person name="Rogozin I.B."/>
            <person name="Sakarya O."/>
            <person name="Salamov A."/>
            <person name="Schaack S."/>
            <person name="Shapiro H."/>
            <person name="Shiga Y."/>
            <person name="Skalitzky C."/>
            <person name="Smith Z."/>
            <person name="Souvorov A."/>
            <person name="Sung W."/>
            <person name="Tang Z."/>
            <person name="Tsuchiya D."/>
            <person name="Tu H."/>
            <person name="Vos H."/>
            <person name="Wang M."/>
            <person name="Wolf Y.I."/>
            <person name="Yamagata H."/>
            <person name="Yamada T."/>
            <person name="Ye Y."/>
            <person name="Shaw J.R."/>
            <person name="Andrews J."/>
            <person name="Crease T.J."/>
            <person name="Tang H."/>
            <person name="Lucas S.M."/>
            <person name="Robertson H.M."/>
            <person name="Bork P."/>
            <person name="Koonin E.V."/>
            <person name="Zdobnov E.M."/>
            <person name="Grigoriev I.V."/>
            <person name="Lynch M."/>
            <person name="Boore J.L."/>
        </authorList>
    </citation>
    <scope>NUCLEOTIDE SEQUENCE [LARGE SCALE GENOMIC DNA]</scope>
</reference>
<evidence type="ECO:0000313" key="3">
    <source>
        <dbReference type="Proteomes" id="UP000000305"/>
    </source>
</evidence>
<dbReference type="Proteomes" id="UP000000305">
    <property type="component" value="Unassembled WGS sequence"/>
</dbReference>
<proteinExistence type="predicted"/>
<dbReference type="InParanoid" id="E9H5X2"/>
<evidence type="ECO:0000313" key="2">
    <source>
        <dbReference type="EMBL" id="EFX72862.1"/>
    </source>
</evidence>
<keyword evidence="3" id="KW-1185">Reference proteome</keyword>
<sequence length="104" mass="12025">MSLDYGHLPEFGYRDNSADEEGSENEGLQGDEDSDYKDEKEDNEGEQGDEEGEGPQQESNSNQLKRNARKLSYFDNKRKKKMKLETNLMRVGFQVQHSRPFETS</sequence>
<accession>E9H5X2</accession>
<dbReference type="AlphaFoldDB" id="E9H5X2"/>
<protein>
    <submittedName>
        <fullName evidence="2">Uncharacterized protein</fullName>
    </submittedName>
</protein>
<dbReference type="KEGG" id="dpx:DAPPUDRAFT_253906"/>
<organism evidence="2 3">
    <name type="scientific">Daphnia pulex</name>
    <name type="common">Water flea</name>
    <dbReference type="NCBI Taxonomy" id="6669"/>
    <lineage>
        <taxon>Eukaryota</taxon>
        <taxon>Metazoa</taxon>
        <taxon>Ecdysozoa</taxon>
        <taxon>Arthropoda</taxon>
        <taxon>Crustacea</taxon>
        <taxon>Branchiopoda</taxon>
        <taxon>Diplostraca</taxon>
        <taxon>Cladocera</taxon>
        <taxon>Anomopoda</taxon>
        <taxon>Daphniidae</taxon>
        <taxon>Daphnia</taxon>
    </lineage>
</organism>
<evidence type="ECO:0000256" key="1">
    <source>
        <dbReference type="SAM" id="MobiDB-lite"/>
    </source>
</evidence>
<feature type="region of interest" description="Disordered" evidence="1">
    <location>
        <begin position="1"/>
        <end position="78"/>
    </location>
</feature>
<dbReference type="HOGENOM" id="CLU_2252754_0_0_1"/>